<keyword evidence="4" id="KW-1185">Reference proteome</keyword>
<proteinExistence type="predicted"/>
<dbReference type="GO" id="GO:0003700">
    <property type="term" value="F:DNA-binding transcription factor activity"/>
    <property type="evidence" value="ECO:0007669"/>
    <property type="project" value="InterPro"/>
</dbReference>
<accession>W3XJJ9</accession>
<dbReference type="InterPro" id="IPR004827">
    <property type="entry name" value="bZIP"/>
</dbReference>
<sequence>MADEDSKEKRRLQNRESQRRFRQRRQFYQGSSNARLNEEQGATGSTWPPSMPSAAFYPTSVPFQNERRSSISTSQNESSAISPIHASQTTPRATQNWGSQRNLGAVGSVASPAQSAPQQFQSQQTTMAASQAPVIRDLPIVNGPADGEAHSLPLTDLEEQRHTSVSMAQPLLPSFGSPSLGRTEDNSTCLSNEYSGSGELSKPTRYRQRRLRIGGFSRAEEMVLDVERLHNSAVDLGILEEDDRMLTLLREMRMRLGHFTRRLSLDDEDDLMAQEFDIDLS</sequence>
<feature type="region of interest" description="Disordered" evidence="1">
    <location>
        <begin position="1"/>
        <end position="99"/>
    </location>
</feature>
<dbReference type="OrthoDB" id="4759407at2759"/>
<feature type="compositionally biased region" description="Polar residues" evidence="1">
    <location>
        <begin position="28"/>
        <end position="48"/>
    </location>
</feature>
<dbReference type="InterPro" id="IPR046347">
    <property type="entry name" value="bZIP_sf"/>
</dbReference>
<dbReference type="EMBL" id="KI912109">
    <property type="protein sequence ID" value="ETS86195.1"/>
    <property type="molecule type" value="Genomic_DNA"/>
</dbReference>
<reference evidence="4" key="1">
    <citation type="journal article" date="2015" name="BMC Genomics">
        <title>Genomic and transcriptomic analysis of the endophytic fungus Pestalotiopsis fici reveals its lifestyle and high potential for synthesis of natural products.</title>
        <authorList>
            <person name="Wang X."/>
            <person name="Zhang X."/>
            <person name="Liu L."/>
            <person name="Xiang M."/>
            <person name="Wang W."/>
            <person name="Sun X."/>
            <person name="Che Y."/>
            <person name="Guo L."/>
            <person name="Liu G."/>
            <person name="Guo L."/>
            <person name="Wang C."/>
            <person name="Yin W.B."/>
            <person name="Stadler M."/>
            <person name="Zhang X."/>
            <person name="Liu X."/>
        </authorList>
    </citation>
    <scope>NUCLEOTIDE SEQUENCE [LARGE SCALE GENOMIC DNA]</scope>
    <source>
        <strain evidence="4">W106-1 / CGMCC3.15140</strain>
    </source>
</reference>
<organism evidence="3 4">
    <name type="scientific">Pestalotiopsis fici (strain W106-1 / CGMCC3.15140)</name>
    <dbReference type="NCBI Taxonomy" id="1229662"/>
    <lineage>
        <taxon>Eukaryota</taxon>
        <taxon>Fungi</taxon>
        <taxon>Dikarya</taxon>
        <taxon>Ascomycota</taxon>
        <taxon>Pezizomycotina</taxon>
        <taxon>Sordariomycetes</taxon>
        <taxon>Xylariomycetidae</taxon>
        <taxon>Amphisphaeriales</taxon>
        <taxon>Sporocadaceae</taxon>
        <taxon>Pestalotiopsis</taxon>
    </lineage>
</organism>
<feature type="domain" description="BZIP" evidence="2">
    <location>
        <begin position="9"/>
        <end position="24"/>
    </location>
</feature>
<dbReference type="KEGG" id="pfy:PFICI_00023"/>
<evidence type="ECO:0000259" key="2">
    <source>
        <dbReference type="PROSITE" id="PS00036"/>
    </source>
</evidence>
<dbReference type="Proteomes" id="UP000030651">
    <property type="component" value="Unassembled WGS sequence"/>
</dbReference>
<evidence type="ECO:0000313" key="3">
    <source>
        <dbReference type="EMBL" id="ETS86195.1"/>
    </source>
</evidence>
<dbReference type="InParanoid" id="W3XJJ9"/>
<dbReference type="AlphaFoldDB" id="W3XJJ9"/>
<gene>
    <name evidence="3" type="ORF">PFICI_00023</name>
</gene>
<dbReference type="SUPFAM" id="SSF57959">
    <property type="entry name" value="Leucine zipper domain"/>
    <property type="match status" value="1"/>
</dbReference>
<dbReference type="Gene3D" id="1.20.5.170">
    <property type="match status" value="1"/>
</dbReference>
<evidence type="ECO:0000313" key="4">
    <source>
        <dbReference type="Proteomes" id="UP000030651"/>
    </source>
</evidence>
<dbReference type="RefSeq" id="XP_007826795.1">
    <property type="nucleotide sequence ID" value="XM_007828604.1"/>
</dbReference>
<feature type="compositionally biased region" description="Polar residues" evidence="1">
    <location>
        <begin position="186"/>
        <end position="195"/>
    </location>
</feature>
<feature type="region of interest" description="Disordered" evidence="1">
    <location>
        <begin position="175"/>
        <end position="204"/>
    </location>
</feature>
<dbReference type="PROSITE" id="PS00036">
    <property type="entry name" value="BZIP_BASIC"/>
    <property type="match status" value="1"/>
</dbReference>
<feature type="compositionally biased region" description="Basic and acidic residues" evidence="1">
    <location>
        <begin position="1"/>
        <end position="19"/>
    </location>
</feature>
<dbReference type="GeneID" id="19265036"/>
<feature type="compositionally biased region" description="Polar residues" evidence="1">
    <location>
        <begin position="70"/>
        <end position="99"/>
    </location>
</feature>
<name>W3XJJ9_PESFW</name>
<evidence type="ECO:0000256" key="1">
    <source>
        <dbReference type="SAM" id="MobiDB-lite"/>
    </source>
</evidence>
<dbReference type="HOGENOM" id="CLU_990810_0_0_1"/>
<protein>
    <recommendedName>
        <fullName evidence="2">BZIP domain-containing protein</fullName>
    </recommendedName>
</protein>